<dbReference type="RefSeq" id="WP_153748220.1">
    <property type="nucleotide sequence ID" value="NZ_BAAADI010000046.1"/>
</dbReference>
<reference evidence="1 2" key="1">
    <citation type="submission" date="2019-11" db="EMBL/GenBank/DDBJ databases">
        <title>Draft Whole-Genome sequence of the marine photosynthetic bacterium Rhodovulum strictum DSM 11289.</title>
        <authorList>
            <person name="Kyndt J.A."/>
            <person name="Meyer T.E."/>
        </authorList>
    </citation>
    <scope>NUCLEOTIDE SEQUENCE [LARGE SCALE GENOMIC DNA]</scope>
    <source>
        <strain evidence="1 2">DSM 11289</strain>
    </source>
</reference>
<organism evidence="1 2">
    <name type="scientific">Rhodovulum strictum</name>
    <dbReference type="NCBI Taxonomy" id="58314"/>
    <lineage>
        <taxon>Bacteria</taxon>
        <taxon>Pseudomonadati</taxon>
        <taxon>Pseudomonadota</taxon>
        <taxon>Alphaproteobacteria</taxon>
        <taxon>Rhodobacterales</taxon>
        <taxon>Paracoccaceae</taxon>
        <taxon>Rhodovulum</taxon>
    </lineage>
</organism>
<dbReference type="EMBL" id="WJPO01000009">
    <property type="protein sequence ID" value="MRH20911.1"/>
    <property type="molecule type" value="Genomic_DNA"/>
</dbReference>
<accession>A0A844B427</accession>
<dbReference type="Pfam" id="PF05990">
    <property type="entry name" value="DUF900"/>
    <property type="match status" value="1"/>
</dbReference>
<keyword evidence="1" id="KW-0378">Hydrolase</keyword>
<proteinExistence type="predicted"/>
<dbReference type="InterPro" id="IPR010297">
    <property type="entry name" value="DUF900_hydrolase"/>
</dbReference>
<dbReference type="OrthoDB" id="9797755at2"/>
<dbReference type="AlphaFoldDB" id="A0A844B427"/>
<sequence length="315" mass="35374">MDYVFSVRNIRRGTFGSEPGASHFLEVPQDAAAPDPAHRITKRDWFAKVQDKAKSGMLDGHPAGDIVMYVHGYNNSQTTMLARHRKIRRGLEAHGFGGVVVSFDWPSADSALNYLEDRTDAKKTAFRLVDEGIASFAALQRPDCRINMHLLAHSMGCYVLREAFDDADDRPAVAAHSWSVSQIMLVGADVSVDSMEEGNPKSSSLYRHCVRLTNYYNPYDNVLSLSHIKRIGVSPRAGRVGLPDRRPEKAVNIYCGDYFDRHKDMLGDHPNVAHSWYFDDAHFLQDVFLTVQGAMDRHEFPTRLPTTQGNLALRP</sequence>
<dbReference type="GO" id="GO:0016787">
    <property type="term" value="F:hydrolase activity"/>
    <property type="evidence" value="ECO:0007669"/>
    <property type="project" value="UniProtKB-KW"/>
</dbReference>
<evidence type="ECO:0000313" key="2">
    <source>
        <dbReference type="Proteomes" id="UP000466730"/>
    </source>
</evidence>
<protein>
    <submittedName>
        <fullName evidence="1">Alpha/beta hydrolase</fullName>
    </submittedName>
</protein>
<dbReference type="SUPFAM" id="SSF53474">
    <property type="entry name" value="alpha/beta-Hydrolases"/>
    <property type="match status" value="1"/>
</dbReference>
<comment type="caution">
    <text evidence="1">The sequence shown here is derived from an EMBL/GenBank/DDBJ whole genome shotgun (WGS) entry which is preliminary data.</text>
</comment>
<evidence type="ECO:0000313" key="1">
    <source>
        <dbReference type="EMBL" id="MRH20911.1"/>
    </source>
</evidence>
<name>A0A844B427_9RHOB</name>
<dbReference type="InterPro" id="IPR029058">
    <property type="entry name" value="AB_hydrolase_fold"/>
</dbReference>
<gene>
    <name evidence="1" type="ORF">GH815_07875</name>
</gene>
<dbReference type="Proteomes" id="UP000466730">
    <property type="component" value="Unassembled WGS sequence"/>
</dbReference>
<dbReference type="Gene3D" id="3.40.50.1820">
    <property type="entry name" value="alpha/beta hydrolase"/>
    <property type="match status" value="1"/>
</dbReference>
<keyword evidence="2" id="KW-1185">Reference proteome</keyword>